<feature type="region of interest" description="Disordered" evidence="1">
    <location>
        <begin position="92"/>
        <end position="124"/>
    </location>
</feature>
<keyword evidence="3" id="KW-1185">Reference proteome</keyword>
<accession>A0A6A6THH5</accession>
<protein>
    <submittedName>
        <fullName evidence="2">Uncharacterized protein</fullName>
    </submittedName>
</protein>
<proteinExistence type="predicted"/>
<feature type="compositionally biased region" description="Basic and acidic residues" evidence="1">
    <location>
        <begin position="99"/>
        <end position="116"/>
    </location>
</feature>
<organism evidence="2 3">
    <name type="scientific">Lophiostoma macrostomum CBS 122681</name>
    <dbReference type="NCBI Taxonomy" id="1314788"/>
    <lineage>
        <taxon>Eukaryota</taxon>
        <taxon>Fungi</taxon>
        <taxon>Dikarya</taxon>
        <taxon>Ascomycota</taxon>
        <taxon>Pezizomycotina</taxon>
        <taxon>Dothideomycetes</taxon>
        <taxon>Pleosporomycetidae</taxon>
        <taxon>Pleosporales</taxon>
        <taxon>Lophiostomataceae</taxon>
        <taxon>Lophiostoma</taxon>
    </lineage>
</organism>
<dbReference type="EMBL" id="MU004311">
    <property type="protein sequence ID" value="KAF2658896.1"/>
    <property type="molecule type" value="Genomic_DNA"/>
</dbReference>
<sequence length="390" mass="41171">MASSPEASLESILRIITTLNDRVSSLSVGLRAVEGRVSRLEAATFTPATSPTLRNSTPGHVNEMPARPVHVEPAELPAPDHIAPMYTSNYASSQNVDHSSVRRQEGQDEALHERDQASTLKRQLQPINDGIDALTKHLLRIEDAISSSHAKPSPKPGPGPRCCEMCGWPAAKQCSEWASQASPASAILASPPGPSSSSTLPKPSKLRRSPVQVQTTGQDKPANIDTINHSPHPSPHRPIFGQPSIPSTPGRRDLSLNISGSPYTSYTDDQSPFAQLASRSTSSSSVLGFKPRFPPMGFQGLTQKGSEVFGTPGSGGVSLRGGGGGGGGGGGPPVDAGSKPGSLMESYPRSLCSGRGACRGIVFFVRGNTWDKVENLRFENETTWNGTTVL</sequence>
<feature type="compositionally biased region" description="Gly residues" evidence="1">
    <location>
        <begin position="312"/>
        <end position="332"/>
    </location>
</feature>
<feature type="compositionally biased region" description="Polar residues" evidence="1">
    <location>
        <begin position="256"/>
        <end position="273"/>
    </location>
</feature>
<feature type="region of interest" description="Disordered" evidence="1">
    <location>
        <begin position="185"/>
        <end position="346"/>
    </location>
</feature>
<evidence type="ECO:0000313" key="2">
    <source>
        <dbReference type="EMBL" id="KAF2658896.1"/>
    </source>
</evidence>
<dbReference type="OrthoDB" id="3800664at2759"/>
<feature type="compositionally biased region" description="Low complexity" evidence="1">
    <location>
        <begin position="185"/>
        <end position="203"/>
    </location>
</feature>
<dbReference type="AlphaFoldDB" id="A0A6A6THH5"/>
<name>A0A6A6THH5_9PLEO</name>
<reference evidence="2" key="1">
    <citation type="journal article" date="2020" name="Stud. Mycol.">
        <title>101 Dothideomycetes genomes: a test case for predicting lifestyles and emergence of pathogens.</title>
        <authorList>
            <person name="Haridas S."/>
            <person name="Albert R."/>
            <person name="Binder M."/>
            <person name="Bloem J."/>
            <person name="Labutti K."/>
            <person name="Salamov A."/>
            <person name="Andreopoulos B."/>
            <person name="Baker S."/>
            <person name="Barry K."/>
            <person name="Bills G."/>
            <person name="Bluhm B."/>
            <person name="Cannon C."/>
            <person name="Castanera R."/>
            <person name="Culley D."/>
            <person name="Daum C."/>
            <person name="Ezra D."/>
            <person name="Gonzalez J."/>
            <person name="Henrissat B."/>
            <person name="Kuo A."/>
            <person name="Liang C."/>
            <person name="Lipzen A."/>
            <person name="Lutzoni F."/>
            <person name="Magnuson J."/>
            <person name="Mondo S."/>
            <person name="Nolan M."/>
            <person name="Ohm R."/>
            <person name="Pangilinan J."/>
            <person name="Park H.-J."/>
            <person name="Ramirez L."/>
            <person name="Alfaro M."/>
            <person name="Sun H."/>
            <person name="Tritt A."/>
            <person name="Yoshinaga Y."/>
            <person name="Zwiers L.-H."/>
            <person name="Turgeon B."/>
            <person name="Goodwin S."/>
            <person name="Spatafora J."/>
            <person name="Crous P."/>
            <person name="Grigoriev I."/>
        </authorList>
    </citation>
    <scope>NUCLEOTIDE SEQUENCE</scope>
    <source>
        <strain evidence="2">CBS 122681</strain>
    </source>
</reference>
<gene>
    <name evidence="2" type="ORF">K491DRAFT_676050</name>
</gene>
<evidence type="ECO:0000313" key="3">
    <source>
        <dbReference type="Proteomes" id="UP000799324"/>
    </source>
</evidence>
<evidence type="ECO:0000256" key="1">
    <source>
        <dbReference type="SAM" id="MobiDB-lite"/>
    </source>
</evidence>
<dbReference type="Proteomes" id="UP000799324">
    <property type="component" value="Unassembled WGS sequence"/>
</dbReference>